<dbReference type="Pfam" id="PF13912">
    <property type="entry name" value="zf-C2H2_6"/>
    <property type="match status" value="1"/>
</dbReference>
<dbReference type="GO" id="GO:0008270">
    <property type="term" value="F:zinc ion binding"/>
    <property type="evidence" value="ECO:0007669"/>
    <property type="project" value="UniProtKB-KW"/>
</dbReference>
<keyword evidence="3 6" id="KW-0863">Zinc-finger</keyword>
<evidence type="ECO:0000256" key="2">
    <source>
        <dbReference type="ARBA" id="ARBA00022737"/>
    </source>
</evidence>
<name>A0A0R3SC72_HYMDI</name>
<feature type="domain" description="C2H2-type" evidence="8">
    <location>
        <begin position="205"/>
        <end position="232"/>
    </location>
</feature>
<dbReference type="FunFam" id="3.30.160.60:FF:000202">
    <property type="entry name" value="Zinc finger protein 574"/>
    <property type="match status" value="1"/>
</dbReference>
<dbReference type="AlphaFoldDB" id="A0A0R3SC72"/>
<dbReference type="GO" id="GO:0001228">
    <property type="term" value="F:DNA-binding transcription activator activity, RNA polymerase II-specific"/>
    <property type="evidence" value="ECO:0007669"/>
    <property type="project" value="TreeGrafter"/>
</dbReference>
<keyword evidence="1" id="KW-0479">Metal-binding</keyword>
<dbReference type="PROSITE" id="PS50157">
    <property type="entry name" value="ZINC_FINGER_C2H2_2"/>
    <property type="match status" value="4"/>
</dbReference>
<dbReference type="SMART" id="SM00355">
    <property type="entry name" value="ZnF_C2H2"/>
    <property type="match status" value="7"/>
</dbReference>
<dbReference type="GO" id="GO:0005634">
    <property type="term" value="C:nucleus"/>
    <property type="evidence" value="ECO:0007669"/>
    <property type="project" value="TreeGrafter"/>
</dbReference>
<evidence type="ECO:0000256" key="5">
    <source>
        <dbReference type="ARBA" id="ARBA00023242"/>
    </source>
</evidence>
<reference evidence="9 11" key="2">
    <citation type="submission" date="2018-11" db="EMBL/GenBank/DDBJ databases">
        <authorList>
            <consortium name="Pathogen Informatics"/>
        </authorList>
    </citation>
    <scope>NUCLEOTIDE SEQUENCE [LARGE SCALE GENOMIC DNA]</scope>
</reference>
<dbReference type="EMBL" id="UYSG01000487">
    <property type="protein sequence ID" value="VDL19604.1"/>
    <property type="molecule type" value="Genomic_DNA"/>
</dbReference>
<evidence type="ECO:0000256" key="3">
    <source>
        <dbReference type="ARBA" id="ARBA00022771"/>
    </source>
</evidence>
<reference evidence="13" key="1">
    <citation type="submission" date="2017-02" db="UniProtKB">
        <authorList>
            <consortium name="WormBaseParasite"/>
        </authorList>
    </citation>
    <scope>IDENTIFICATION</scope>
</reference>
<feature type="domain" description="C2H2-type" evidence="8">
    <location>
        <begin position="149"/>
        <end position="176"/>
    </location>
</feature>
<feature type="region of interest" description="Disordered" evidence="7">
    <location>
        <begin position="423"/>
        <end position="467"/>
    </location>
</feature>
<dbReference type="GO" id="GO:0000978">
    <property type="term" value="F:RNA polymerase II cis-regulatory region sequence-specific DNA binding"/>
    <property type="evidence" value="ECO:0007669"/>
    <property type="project" value="TreeGrafter"/>
</dbReference>
<dbReference type="InterPro" id="IPR013087">
    <property type="entry name" value="Znf_C2H2_type"/>
</dbReference>
<evidence type="ECO:0000259" key="8">
    <source>
        <dbReference type="PROSITE" id="PS50157"/>
    </source>
</evidence>
<keyword evidence="2" id="KW-0677">Repeat</keyword>
<evidence type="ECO:0000313" key="12">
    <source>
        <dbReference type="Proteomes" id="UP000321570"/>
    </source>
</evidence>
<dbReference type="Proteomes" id="UP000321570">
    <property type="component" value="Unassembled WGS sequence"/>
</dbReference>
<reference evidence="10 12" key="3">
    <citation type="submission" date="2019-07" db="EMBL/GenBank/DDBJ databases">
        <authorList>
            <person name="Jastrzebski P J."/>
            <person name="Paukszto L."/>
            <person name="Jastrzebski P J."/>
        </authorList>
    </citation>
    <scope>NUCLEOTIDE SEQUENCE [LARGE SCALE GENOMIC DNA]</scope>
    <source>
        <strain evidence="10 12">WMS-il1</strain>
    </source>
</reference>
<dbReference type="WBParaSite" id="HDID_0000214201-mRNA-1">
    <property type="protein sequence ID" value="HDID_0000214201-mRNA-1"/>
    <property type="gene ID" value="HDID_0000214201"/>
</dbReference>
<protein>
    <submittedName>
        <fullName evidence="13">Zinc finger protein</fullName>
    </submittedName>
</protein>
<evidence type="ECO:0000313" key="9">
    <source>
        <dbReference type="EMBL" id="VDL19604.1"/>
    </source>
</evidence>
<dbReference type="EMBL" id="CABIJS010000697">
    <property type="protein sequence ID" value="VUZ56016.1"/>
    <property type="molecule type" value="Genomic_DNA"/>
</dbReference>
<dbReference type="SUPFAM" id="SSF57667">
    <property type="entry name" value="beta-beta-alpha zinc fingers"/>
    <property type="match status" value="4"/>
</dbReference>
<dbReference type="STRING" id="6216.A0A0R3SC72"/>
<evidence type="ECO:0000256" key="4">
    <source>
        <dbReference type="ARBA" id="ARBA00022833"/>
    </source>
</evidence>
<dbReference type="Proteomes" id="UP000274504">
    <property type="component" value="Unassembled WGS sequence"/>
</dbReference>
<evidence type="ECO:0000256" key="7">
    <source>
        <dbReference type="SAM" id="MobiDB-lite"/>
    </source>
</evidence>
<dbReference type="InterPro" id="IPR036236">
    <property type="entry name" value="Znf_C2H2_sf"/>
</dbReference>
<feature type="domain" description="C2H2-type" evidence="8">
    <location>
        <begin position="177"/>
        <end position="204"/>
    </location>
</feature>
<dbReference type="GO" id="GO:0032502">
    <property type="term" value="P:developmental process"/>
    <property type="evidence" value="ECO:0007669"/>
    <property type="project" value="UniProtKB-ARBA"/>
</dbReference>
<keyword evidence="5" id="KW-0539">Nucleus</keyword>
<evidence type="ECO:0000256" key="6">
    <source>
        <dbReference type="PROSITE-ProRule" id="PRU00042"/>
    </source>
</evidence>
<organism evidence="13">
    <name type="scientific">Hymenolepis diminuta</name>
    <name type="common">Rat tapeworm</name>
    <dbReference type="NCBI Taxonomy" id="6216"/>
    <lineage>
        <taxon>Eukaryota</taxon>
        <taxon>Metazoa</taxon>
        <taxon>Spiralia</taxon>
        <taxon>Lophotrochozoa</taxon>
        <taxon>Platyhelminthes</taxon>
        <taxon>Cestoda</taxon>
        <taxon>Eucestoda</taxon>
        <taxon>Cyclophyllidea</taxon>
        <taxon>Hymenolepididae</taxon>
        <taxon>Hymenolepis</taxon>
    </lineage>
</organism>
<dbReference type="PANTHER" id="PTHR24393:SF34">
    <property type="entry name" value="PR_SET DOMAIN 13"/>
    <property type="match status" value="1"/>
</dbReference>
<dbReference type="FunFam" id="3.30.160.60:FF:002343">
    <property type="entry name" value="Zinc finger protein 33A"/>
    <property type="match status" value="1"/>
</dbReference>
<dbReference type="Gene3D" id="3.30.160.60">
    <property type="entry name" value="Classic Zinc Finger"/>
    <property type="match status" value="4"/>
</dbReference>
<feature type="domain" description="C2H2-type" evidence="8">
    <location>
        <begin position="319"/>
        <end position="347"/>
    </location>
</feature>
<dbReference type="PANTHER" id="PTHR24393">
    <property type="entry name" value="ZINC FINGER PROTEIN"/>
    <property type="match status" value="1"/>
</dbReference>
<accession>A0A0R3SC72</accession>
<gene>
    <name evidence="9" type="ORF">HDID_LOCUS2143</name>
    <name evidence="10" type="ORF">WMSIL1_LOCUS13751</name>
</gene>
<evidence type="ECO:0000313" key="13">
    <source>
        <dbReference type="WBParaSite" id="HDID_0000214201-mRNA-1"/>
    </source>
</evidence>
<evidence type="ECO:0000313" key="10">
    <source>
        <dbReference type="EMBL" id="VUZ56016.1"/>
    </source>
</evidence>
<dbReference type="OrthoDB" id="3437960at2759"/>
<dbReference type="PROSITE" id="PS00028">
    <property type="entry name" value="ZINC_FINGER_C2H2_1"/>
    <property type="match status" value="4"/>
</dbReference>
<keyword evidence="12" id="KW-1185">Reference proteome</keyword>
<dbReference type="Pfam" id="PF00096">
    <property type="entry name" value="zf-C2H2"/>
    <property type="match status" value="4"/>
</dbReference>
<keyword evidence="4" id="KW-0862">Zinc</keyword>
<proteinExistence type="predicted"/>
<evidence type="ECO:0000313" key="11">
    <source>
        <dbReference type="Proteomes" id="UP000274504"/>
    </source>
</evidence>
<sequence length="510" mass="56481">MPRVKGKPKQKDTSLPTVFENGDQEPFQAIENAIQGNQTTEDQSTEIQSNENQSQIITDPIQAFDMISKAMETGNFTILPIFDSTTNQIVPPLGFDKPAPPAFFLPEKVRNQPARDKDREMVNCTICDKTMKRGSLREHMDRHKNTGKFFCDLCGKNFSRASAREKHIRTHTGERPFKCHICPKAYRQKVHLNEHLRSHSGERPFVCRLCGFSLASKSLLNRHLRTHGVQKGANDAPGTWLRTDAPKSQVLAAAEAVGRSIDSVAVDNPETIHITALNAVATAAAIGRKHLCPECPAGFPTMQALRSHRTTTHGMVPEHTCDSCGETFTSRKTLKAHMRSSHPQICPLCNEVMPQRRRWVLEVHIRENHPGVSAEAVLGPSPLSIGAAAASHKRALCRKQKEAERLLKLAPLTPLFMDTLTSELDKSESEQPQTENESEQAAPDTNTALVCDEEMEDESSQSSLISTLKKLEKKSGQLAGKEVTQPITAKANLSVAKTSEQPNNNVEMEK</sequence>
<feature type="region of interest" description="Disordered" evidence="7">
    <location>
        <begin position="1"/>
        <end position="24"/>
    </location>
</feature>
<evidence type="ECO:0000256" key="1">
    <source>
        <dbReference type="ARBA" id="ARBA00022723"/>
    </source>
</evidence>